<protein>
    <recommendedName>
        <fullName evidence="13">Phosphatidylserine decarboxylase</fullName>
    </recommendedName>
</protein>
<name>A0A381SJC1_9ZZZZ</name>
<keyword evidence="3" id="KW-0210">Decarboxylase</keyword>
<keyword evidence="8" id="KW-0456">Lyase</keyword>
<evidence type="ECO:0000256" key="1">
    <source>
        <dbReference type="ARBA" id="ARBA00022475"/>
    </source>
</evidence>
<keyword evidence="2" id="KW-0444">Lipid biosynthesis</keyword>
<keyword evidence="11" id="KW-1133">Transmembrane helix</keyword>
<dbReference type="InterPro" id="IPR033175">
    <property type="entry name" value="PSD-A"/>
</dbReference>
<dbReference type="AlphaFoldDB" id="A0A381SJC1"/>
<accession>A0A381SJC1</accession>
<evidence type="ECO:0000313" key="12">
    <source>
        <dbReference type="EMBL" id="SVA04160.1"/>
    </source>
</evidence>
<evidence type="ECO:0000256" key="7">
    <source>
        <dbReference type="ARBA" id="ARBA00023209"/>
    </source>
</evidence>
<dbReference type="InterPro" id="IPR003817">
    <property type="entry name" value="PS_Dcarbxylase"/>
</dbReference>
<keyword evidence="4" id="KW-0443">Lipid metabolism</keyword>
<dbReference type="PANTHER" id="PTHR35809:SF1">
    <property type="entry name" value="ARCHAETIDYLSERINE DECARBOXYLASE PROENZYME-RELATED"/>
    <property type="match status" value="1"/>
</dbReference>
<feature type="non-terminal residue" evidence="12">
    <location>
        <position position="1"/>
    </location>
</feature>
<keyword evidence="7" id="KW-0594">Phospholipid biosynthesis</keyword>
<reference evidence="12" key="1">
    <citation type="submission" date="2018-05" db="EMBL/GenBank/DDBJ databases">
        <authorList>
            <person name="Lanie J.A."/>
            <person name="Ng W.-L."/>
            <person name="Kazmierczak K.M."/>
            <person name="Andrzejewski T.M."/>
            <person name="Davidsen T.M."/>
            <person name="Wayne K.J."/>
            <person name="Tettelin H."/>
            <person name="Glass J.I."/>
            <person name="Rusch D."/>
            <person name="Podicherti R."/>
            <person name="Tsui H.-C.T."/>
            <person name="Winkler M.E."/>
        </authorList>
    </citation>
    <scope>NUCLEOTIDE SEQUENCE</scope>
</reference>
<keyword evidence="10" id="KW-0670">Pyruvate</keyword>
<evidence type="ECO:0000256" key="9">
    <source>
        <dbReference type="ARBA" id="ARBA00023264"/>
    </source>
</evidence>
<sequence length="217" mass="23706">VPIDRSGVPFVAATAIPAVGLVLLDLLWWAIPFAIVGGFFLFFFRDPRRHPPGTKGAVLAPADGRVLVAGEVVSTDPPKGSWWQVSIFLSPVDVHMNRVPVEGEVIHIRRQPGRFFAAYRGEASSSNARTEVAFRHNDGMIVCRQIVGVLARRIVCRVRVGQKVQAGDRFGIMKFGSRIDLFIPRTATIAVVPGQRVRGGESVVARLVGEEKPETGF</sequence>
<evidence type="ECO:0008006" key="13">
    <source>
        <dbReference type="Google" id="ProtNLM"/>
    </source>
</evidence>
<dbReference type="HAMAP" id="MF_00664">
    <property type="entry name" value="PS_decarb_PSD_A"/>
    <property type="match status" value="1"/>
</dbReference>
<evidence type="ECO:0000256" key="5">
    <source>
        <dbReference type="ARBA" id="ARBA00023136"/>
    </source>
</evidence>
<proteinExistence type="inferred from homology"/>
<evidence type="ECO:0000256" key="4">
    <source>
        <dbReference type="ARBA" id="ARBA00023098"/>
    </source>
</evidence>
<evidence type="ECO:0000256" key="8">
    <source>
        <dbReference type="ARBA" id="ARBA00023239"/>
    </source>
</evidence>
<dbReference type="PANTHER" id="PTHR35809">
    <property type="entry name" value="ARCHAETIDYLSERINE DECARBOXYLASE PROENZYME-RELATED"/>
    <property type="match status" value="1"/>
</dbReference>
<evidence type="ECO:0000256" key="3">
    <source>
        <dbReference type="ARBA" id="ARBA00022793"/>
    </source>
</evidence>
<evidence type="ECO:0000256" key="10">
    <source>
        <dbReference type="ARBA" id="ARBA00023317"/>
    </source>
</evidence>
<keyword evidence="5 11" id="KW-0472">Membrane</keyword>
<feature type="transmembrane region" description="Helical" evidence="11">
    <location>
        <begin position="26"/>
        <end position="44"/>
    </location>
</feature>
<evidence type="ECO:0000256" key="2">
    <source>
        <dbReference type="ARBA" id="ARBA00022516"/>
    </source>
</evidence>
<keyword evidence="6" id="KW-0865">Zymogen</keyword>
<dbReference type="GO" id="GO:0004609">
    <property type="term" value="F:phosphatidylserine decarboxylase activity"/>
    <property type="evidence" value="ECO:0007669"/>
    <property type="project" value="InterPro"/>
</dbReference>
<keyword evidence="11" id="KW-0812">Transmembrane</keyword>
<keyword evidence="9" id="KW-1208">Phospholipid metabolism</keyword>
<evidence type="ECO:0000256" key="11">
    <source>
        <dbReference type="SAM" id="Phobius"/>
    </source>
</evidence>
<organism evidence="12">
    <name type="scientific">marine metagenome</name>
    <dbReference type="NCBI Taxonomy" id="408172"/>
    <lineage>
        <taxon>unclassified sequences</taxon>
        <taxon>metagenomes</taxon>
        <taxon>ecological metagenomes</taxon>
    </lineage>
</organism>
<dbReference type="GO" id="GO:0008654">
    <property type="term" value="P:phospholipid biosynthetic process"/>
    <property type="evidence" value="ECO:0007669"/>
    <property type="project" value="UniProtKB-KW"/>
</dbReference>
<dbReference type="Pfam" id="PF02666">
    <property type="entry name" value="PS_Dcarbxylase"/>
    <property type="match status" value="1"/>
</dbReference>
<dbReference type="EMBL" id="UINC01003195">
    <property type="protein sequence ID" value="SVA04160.1"/>
    <property type="molecule type" value="Genomic_DNA"/>
</dbReference>
<evidence type="ECO:0000256" key="6">
    <source>
        <dbReference type="ARBA" id="ARBA00023145"/>
    </source>
</evidence>
<keyword evidence="1" id="KW-1003">Cell membrane</keyword>
<gene>
    <name evidence="12" type="ORF">METZ01_LOCUS57014</name>
</gene>